<dbReference type="EMBL" id="CP081958">
    <property type="protein sequence ID" value="QZP37827.1"/>
    <property type="molecule type" value="Genomic_DNA"/>
</dbReference>
<feature type="transmembrane region" description="Helical" evidence="1">
    <location>
        <begin position="61"/>
        <end position="81"/>
    </location>
</feature>
<dbReference type="InterPro" id="IPR055968">
    <property type="entry name" value="DUF7546"/>
</dbReference>
<dbReference type="Pfam" id="PF24412">
    <property type="entry name" value="DUF7546"/>
    <property type="match status" value="1"/>
</dbReference>
<feature type="transmembrane region" description="Helical" evidence="1">
    <location>
        <begin position="93"/>
        <end position="117"/>
    </location>
</feature>
<reference evidence="2 3" key="1">
    <citation type="journal article" date="2021" name="Int. J. Syst. Evol. Microbiol.">
        <title>Halobaculum halophilum sp. nov. and Halobaculum salinum sp. nov., isolated from salt lake and saline soil.</title>
        <authorList>
            <person name="Cui H.L."/>
            <person name="Shi X.W."/>
            <person name="Yin X.M."/>
            <person name="Yang X.Y."/>
            <person name="Hou J."/>
            <person name="Zhu L."/>
        </authorList>
    </citation>
    <scope>NUCLEOTIDE SEQUENCE [LARGE SCALE GENOMIC DNA]</scope>
    <source>
        <strain evidence="2 3">NBRC 109044</strain>
    </source>
</reference>
<accession>A0A8T8WD87</accession>
<keyword evidence="3" id="KW-1185">Reference proteome</keyword>
<feature type="transmembrane region" description="Helical" evidence="1">
    <location>
        <begin position="137"/>
        <end position="160"/>
    </location>
</feature>
<sequence>MSGDGGSPADGRGHAAAGASRLRSALSDRGDRETALRWAVLLCVEAALLLAYFGLTDATVIRLGYVLAPFVWINAGLWALVRVDAPPAPRRRRVAAGVAAVGYFLVLLAVTGLLGGGTGGPLGWIDVGMASPGWGPVVRFAGTLFSFTLVPYRLIGYLALSYLVYARLLSATAAALSGVVGLASCVSCGFSVVLSLVAGVTGGSSAALGALYAASVEVSTAAFLLAVALLVVDPSRFGRS</sequence>
<dbReference type="GeneID" id="67176717"/>
<feature type="transmembrane region" description="Helical" evidence="1">
    <location>
        <begin position="35"/>
        <end position="55"/>
    </location>
</feature>
<dbReference type="KEGG" id="hmp:K6T50_01205"/>
<evidence type="ECO:0000313" key="2">
    <source>
        <dbReference type="EMBL" id="QZP37827.1"/>
    </source>
</evidence>
<feature type="transmembrane region" description="Helical" evidence="1">
    <location>
        <begin position="172"/>
        <end position="198"/>
    </location>
</feature>
<gene>
    <name evidence="2" type="ORF">K6T50_01205</name>
</gene>
<keyword evidence="1" id="KW-0472">Membrane</keyword>
<organism evidence="2 3">
    <name type="scientific">Halobaculum magnesiiphilum</name>
    <dbReference type="NCBI Taxonomy" id="1017351"/>
    <lineage>
        <taxon>Archaea</taxon>
        <taxon>Methanobacteriati</taxon>
        <taxon>Methanobacteriota</taxon>
        <taxon>Stenosarchaea group</taxon>
        <taxon>Halobacteria</taxon>
        <taxon>Halobacteriales</taxon>
        <taxon>Haloferacaceae</taxon>
        <taxon>Halobaculum</taxon>
    </lineage>
</organism>
<dbReference type="Proteomes" id="UP000826254">
    <property type="component" value="Chromosome"/>
</dbReference>
<name>A0A8T8WD87_9EURY</name>
<keyword evidence="1" id="KW-1133">Transmembrane helix</keyword>
<evidence type="ECO:0000256" key="1">
    <source>
        <dbReference type="SAM" id="Phobius"/>
    </source>
</evidence>
<proteinExistence type="predicted"/>
<evidence type="ECO:0000313" key="3">
    <source>
        <dbReference type="Proteomes" id="UP000826254"/>
    </source>
</evidence>
<keyword evidence="1" id="KW-0812">Transmembrane</keyword>
<protein>
    <submittedName>
        <fullName evidence="2">Uncharacterized protein</fullName>
    </submittedName>
</protein>
<feature type="transmembrane region" description="Helical" evidence="1">
    <location>
        <begin position="210"/>
        <end position="232"/>
    </location>
</feature>
<dbReference type="RefSeq" id="WP_222607635.1">
    <property type="nucleotide sequence ID" value="NZ_CP081958.1"/>
</dbReference>
<dbReference type="AlphaFoldDB" id="A0A8T8WD87"/>